<dbReference type="EMBL" id="BAABJQ010000025">
    <property type="protein sequence ID" value="GAA5195963.1"/>
    <property type="molecule type" value="Genomic_DNA"/>
</dbReference>
<name>A0ABP9SGI3_9ACTN</name>
<keyword evidence="2" id="KW-1185">Reference proteome</keyword>
<sequence length="219" mass="23681">MVPAAGTPTTAPAPYATLLSFSRYIGRTGPAKATFVGGLRRARQAHSGFNPHGQFVKALKADIQFRNRGERTAIAAAVDAVAPRWRSLYAALEAGGARYLESLGDPAQVELAQARDALGVIGGLTVKVNPQFGLRYADGRVEAVRLHFDEQPPPPELVVATLYLMDRHMPRILPKAEPVLVDLRRGESHRPDPKTRPDDVERWLAGEAVAFAAMWGAAA</sequence>
<reference evidence="2" key="1">
    <citation type="journal article" date="2019" name="Int. J. Syst. Evol. Microbiol.">
        <title>The Global Catalogue of Microorganisms (GCM) 10K type strain sequencing project: providing services to taxonomists for standard genome sequencing and annotation.</title>
        <authorList>
            <consortium name="The Broad Institute Genomics Platform"/>
            <consortium name="The Broad Institute Genome Sequencing Center for Infectious Disease"/>
            <person name="Wu L."/>
            <person name="Ma J."/>
        </authorList>
    </citation>
    <scope>NUCLEOTIDE SEQUENCE [LARGE SCALE GENOMIC DNA]</scope>
    <source>
        <strain evidence="2">JCM 18304</strain>
    </source>
</reference>
<organism evidence="1 2">
    <name type="scientific">Rugosimonospora acidiphila</name>
    <dbReference type="NCBI Taxonomy" id="556531"/>
    <lineage>
        <taxon>Bacteria</taxon>
        <taxon>Bacillati</taxon>
        <taxon>Actinomycetota</taxon>
        <taxon>Actinomycetes</taxon>
        <taxon>Micromonosporales</taxon>
        <taxon>Micromonosporaceae</taxon>
        <taxon>Rugosimonospora</taxon>
    </lineage>
</organism>
<proteinExistence type="predicted"/>
<evidence type="ECO:0000313" key="1">
    <source>
        <dbReference type="EMBL" id="GAA5195963.1"/>
    </source>
</evidence>
<accession>A0ABP9SGI3</accession>
<dbReference type="RefSeq" id="WP_345635915.1">
    <property type="nucleotide sequence ID" value="NZ_BAABJQ010000025.1"/>
</dbReference>
<dbReference type="Proteomes" id="UP001501570">
    <property type="component" value="Unassembled WGS sequence"/>
</dbReference>
<gene>
    <name evidence="1" type="ORF">GCM10023322_63830</name>
</gene>
<comment type="caution">
    <text evidence="1">The sequence shown here is derived from an EMBL/GenBank/DDBJ whole genome shotgun (WGS) entry which is preliminary data.</text>
</comment>
<evidence type="ECO:0000313" key="2">
    <source>
        <dbReference type="Proteomes" id="UP001501570"/>
    </source>
</evidence>
<protein>
    <submittedName>
        <fullName evidence="1">Uncharacterized protein</fullName>
    </submittedName>
</protein>